<evidence type="ECO:0000313" key="2">
    <source>
        <dbReference type="EMBL" id="RZT92891.1"/>
    </source>
</evidence>
<reference evidence="2 3" key="1">
    <citation type="submission" date="2019-02" db="EMBL/GenBank/DDBJ databases">
        <title>Genomic Encyclopedia of Type Strains, Phase IV (KMG-IV): sequencing the most valuable type-strain genomes for metagenomic binning, comparative biology and taxonomic classification.</title>
        <authorList>
            <person name="Goeker M."/>
        </authorList>
    </citation>
    <scope>NUCLEOTIDE SEQUENCE [LARGE SCALE GENOMIC DNA]</scope>
    <source>
        <strain evidence="2 3">DSM 23814</strain>
    </source>
</reference>
<protein>
    <submittedName>
        <fullName evidence="2">Uncharacterized protein</fullName>
    </submittedName>
</protein>
<accession>A0A4Q7V886</accession>
<organism evidence="2 3">
    <name type="scientific">Advenella incenata</name>
    <dbReference type="NCBI Taxonomy" id="267800"/>
    <lineage>
        <taxon>Bacteria</taxon>
        <taxon>Pseudomonadati</taxon>
        <taxon>Pseudomonadota</taxon>
        <taxon>Betaproteobacteria</taxon>
        <taxon>Burkholderiales</taxon>
        <taxon>Alcaligenaceae</taxon>
    </lineage>
</organism>
<proteinExistence type="predicted"/>
<comment type="caution">
    <text evidence="2">The sequence shown here is derived from an EMBL/GenBank/DDBJ whole genome shotgun (WGS) entry which is preliminary data.</text>
</comment>
<dbReference type="Proteomes" id="UP000293398">
    <property type="component" value="Unassembled WGS sequence"/>
</dbReference>
<gene>
    <name evidence="2" type="ORF">EV681_3652</name>
</gene>
<evidence type="ECO:0000256" key="1">
    <source>
        <dbReference type="SAM" id="MobiDB-lite"/>
    </source>
</evidence>
<sequence length="79" mass="8651">MSLGSLCSNLAFPYYLVMYWFFGVGDKSLHAISVGVVNGARAKTRVLSDTKAISGFTEPDEQEYASDACTREHARGRLS</sequence>
<feature type="compositionally biased region" description="Basic and acidic residues" evidence="1">
    <location>
        <begin position="69"/>
        <end position="79"/>
    </location>
</feature>
<evidence type="ECO:0000313" key="3">
    <source>
        <dbReference type="Proteomes" id="UP000293398"/>
    </source>
</evidence>
<keyword evidence="3" id="KW-1185">Reference proteome</keyword>
<dbReference type="EMBL" id="SHKO01000003">
    <property type="protein sequence ID" value="RZT92891.1"/>
    <property type="molecule type" value="Genomic_DNA"/>
</dbReference>
<dbReference type="AlphaFoldDB" id="A0A4Q7V886"/>
<name>A0A4Q7V886_9BURK</name>
<feature type="region of interest" description="Disordered" evidence="1">
    <location>
        <begin position="59"/>
        <end position="79"/>
    </location>
</feature>